<dbReference type="EnsemblPlants" id="OBART02G06720.1">
    <property type="protein sequence ID" value="OBART02G06720.1"/>
    <property type="gene ID" value="OBART02G06720"/>
</dbReference>
<dbReference type="Proteomes" id="UP000026960">
    <property type="component" value="Chromosome 2"/>
</dbReference>
<reference evidence="1" key="2">
    <citation type="submission" date="2015-03" db="UniProtKB">
        <authorList>
            <consortium name="EnsemblPlants"/>
        </authorList>
    </citation>
    <scope>IDENTIFICATION</scope>
</reference>
<keyword evidence="2" id="KW-1185">Reference proteome</keyword>
<protein>
    <submittedName>
        <fullName evidence="1">Uncharacterized protein</fullName>
    </submittedName>
</protein>
<organism evidence="1">
    <name type="scientific">Oryza barthii</name>
    <dbReference type="NCBI Taxonomy" id="65489"/>
    <lineage>
        <taxon>Eukaryota</taxon>
        <taxon>Viridiplantae</taxon>
        <taxon>Streptophyta</taxon>
        <taxon>Embryophyta</taxon>
        <taxon>Tracheophyta</taxon>
        <taxon>Spermatophyta</taxon>
        <taxon>Magnoliopsida</taxon>
        <taxon>Liliopsida</taxon>
        <taxon>Poales</taxon>
        <taxon>Poaceae</taxon>
        <taxon>BOP clade</taxon>
        <taxon>Oryzoideae</taxon>
        <taxon>Oryzeae</taxon>
        <taxon>Oryzinae</taxon>
        <taxon>Oryza</taxon>
    </lineage>
</organism>
<dbReference type="HOGENOM" id="CLU_2363030_0_0_1"/>
<accession>A0A0D3F1S5</accession>
<dbReference type="Gramene" id="OBART02G06720.1">
    <property type="protein sequence ID" value="OBART02G06720.1"/>
    <property type="gene ID" value="OBART02G06720"/>
</dbReference>
<evidence type="ECO:0000313" key="2">
    <source>
        <dbReference type="Proteomes" id="UP000026960"/>
    </source>
</evidence>
<dbReference type="PaxDb" id="65489-OBART02G06720.1"/>
<sequence length="96" mass="11015">MRRLWRWGGGEMPDYSGKGGEEAVVGLGRWRRETVDGEGGDVSISQEWRRRSDGVRALTCGPMHEKYRYYPFSHRRLSATHHGDMSSTAPQPLRPR</sequence>
<proteinExistence type="predicted"/>
<dbReference type="AlphaFoldDB" id="A0A0D3F1S5"/>
<evidence type="ECO:0000313" key="1">
    <source>
        <dbReference type="EnsemblPlants" id="OBART02G06720.1"/>
    </source>
</evidence>
<reference evidence="1" key="1">
    <citation type="journal article" date="2009" name="Rice">
        <title>De Novo Next Generation Sequencing of Plant Genomes.</title>
        <authorList>
            <person name="Rounsley S."/>
            <person name="Marri P.R."/>
            <person name="Yu Y."/>
            <person name="He R."/>
            <person name="Sisneros N."/>
            <person name="Goicoechea J.L."/>
            <person name="Lee S.J."/>
            <person name="Angelova A."/>
            <person name="Kudrna D."/>
            <person name="Luo M."/>
            <person name="Affourtit J."/>
            <person name="Desany B."/>
            <person name="Knight J."/>
            <person name="Niazi F."/>
            <person name="Egholm M."/>
            <person name="Wing R.A."/>
        </authorList>
    </citation>
    <scope>NUCLEOTIDE SEQUENCE [LARGE SCALE GENOMIC DNA]</scope>
    <source>
        <strain evidence="1">cv. IRGC 105608</strain>
    </source>
</reference>
<name>A0A0D3F1S5_9ORYZ</name>